<dbReference type="GO" id="GO:0006260">
    <property type="term" value="P:DNA replication"/>
    <property type="evidence" value="ECO:0007669"/>
    <property type="project" value="InterPro"/>
</dbReference>
<comment type="subunit">
    <text evidence="9">Forms a heterodimer with SLX1.</text>
</comment>
<comment type="function">
    <text evidence="9">Regulatory subunit of the SLX1-SLX4 structure-specific endonuclease that resolves DNA secondary structures generated during DNA repair and recombination. Has endonuclease activity towards branched DNA substrates, introducing single-strand cuts in duplex DNA close to junctions with ss-DNA.</text>
</comment>
<feature type="compositionally biased region" description="Low complexity" evidence="10">
    <location>
        <begin position="309"/>
        <end position="322"/>
    </location>
</feature>
<dbReference type="Pfam" id="PF09494">
    <property type="entry name" value="Slx4"/>
    <property type="match status" value="1"/>
</dbReference>
<dbReference type="GO" id="GO:0033557">
    <property type="term" value="C:Slx1-Slx4 complex"/>
    <property type="evidence" value="ECO:0007669"/>
    <property type="project" value="UniProtKB-UniRule"/>
</dbReference>
<reference evidence="11" key="1">
    <citation type="journal article" date="2020" name="Stud. Mycol.">
        <title>101 Dothideomycetes genomes: a test case for predicting lifestyles and emergence of pathogens.</title>
        <authorList>
            <person name="Haridas S."/>
            <person name="Albert R."/>
            <person name="Binder M."/>
            <person name="Bloem J."/>
            <person name="Labutti K."/>
            <person name="Salamov A."/>
            <person name="Andreopoulos B."/>
            <person name="Baker S."/>
            <person name="Barry K."/>
            <person name="Bills G."/>
            <person name="Bluhm B."/>
            <person name="Cannon C."/>
            <person name="Castanera R."/>
            <person name="Culley D."/>
            <person name="Daum C."/>
            <person name="Ezra D."/>
            <person name="Gonzalez J."/>
            <person name="Henrissat B."/>
            <person name="Kuo A."/>
            <person name="Liang C."/>
            <person name="Lipzen A."/>
            <person name="Lutzoni F."/>
            <person name="Magnuson J."/>
            <person name="Mondo S."/>
            <person name="Nolan M."/>
            <person name="Ohm R."/>
            <person name="Pangilinan J."/>
            <person name="Park H.-J."/>
            <person name="Ramirez L."/>
            <person name="Alfaro M."/>
            <person name="Sun H."/>
            <person name="Tritt A."/>
            <person name="Yoshinaga Y."/>
            <person name="Zwiers L.-H."/>
            <person name="Turgeon B."/>
            <person name="Goodwin S."/>
            <person name="Spatafora J."/>
            <person name="Crous P."/>
            <person name="Grigoriev I."/>
        </authorList>
    </citation>
    <scope>NUCLEOTIDE SEQUENCE</scope>
    <source>
        <strain evidence="11">CBS 119687</strain>
    </source>
</reference>
<feature type="region of interest" description="Disordered" evidence="10">
    <location>
        <begin position="706"/>
        <end position="769"/>
    </location>
</feature>
<dbReference type="AlphaFoldDB" id="A0A6A5ZZT9"/>
<keyword evidence="12" id="KW-1185">Reference proteome</keyword>
<dbReference type="HAMAP" id="MF_03110">
    <property type="entry name" value="Endonuc_su_Slx4"/>
    <property type="match status" value="1"/>
</dbReference>
<evidence type="ECO:0000256" key="5">
    <source>
        <dbReference type="ARBA" id="ARBA00023172"/>
    </source>
</evidence>
<evidence type="ECO:0000256" key="6">
    <source>
        <dbReference type="ARBA" id="ARBA00023204"/>
    </source>
</evidence>
<feature type="compositionally biased region" description="Basic and acidic residues" evidence="10">
    <location>
        <begin position="297"/>
        <end position="306"/>
    </location>
</feature>
<accession>A0A6A5ZZT9</accession>
<feature type="region of interest" description="Disordered" evidence="10">
    <location>
        <begin position="661"/>
        <end position="694"/>
    </location>
</feature>
<name>A0A6A5ZZT9_9PLEO</name>
<comment type="subcellular location">
    <subcellularLocation>
        <location evidence="1 9">Nucleus</location>
    </subcellularLocation>
</comment>
<evidence type="ECO:0000256" key="8">
    <source>
        <dbReference type="ARBA" id="ARBA00029496"/>
    </source>
</evidence>
<keyword evidence="6 9" id="KW-0234">DNA repair</keyword>
<organism evidence="11 12">
    <name type="scientific">Dothidotthia symphoricarpi CBS 119687</name>
    <dbReference type="NCBI Taxonomy" id="1392245"/>
    <lineage>
        <taxon>Eukaryota</taxon>
        <taxon>Fungi</taxon>
        <taxon>Dikarya</taxon>
        <taxon>Ascomycota</taxon>
        <taxon>Pezizomycotina</taxon>
        <taxon>Dothideomycetes</taxon>
        <taxon>Pleosporomycetidae</taxon>
        <taxon>Pleosporales</taxon>
        <taxon>Dothidotthiaceae</taxon>
        <taxon>Dothidotthia</taxon>
    </lineage>
</organism>
<dbReference type="GO" id="GO:0006281">
    <property type="term" value="P:DNA repair"/>
    <property type="evidence" value="ECO:0007669"/>
    <property type="project" value="UniProtKB-UniRule"/>
</dbReference>
<evidence type="ECO:0000256" key="3">
    <source>
        <dbReference type="ARBA" id="ARBA00022553"/>
    </source>
</evidence>
<keyword evidence="5 9" id="KW-0233">DNA recombination</keyword>
<proteinExistence type="inferred from homology"/>
<dbReference type="InterPro" id="IPR027784">
    <property type="entry name" value="Slx4_ascomycetes"/>
</dbReference>
<dbReference type="Proteomes" id="UP000799771">
    <property type="component" value="Unassembled WGS sequence"/>
</dbReference>
<gene>
    <name evidence="9" type="primary">SLX4</name>
    <name evidence="11" type="ORF">P153DRAFT_326577</name>
</gene>
<feature type="compositionally biased region" description="Low complexity" evidence="10">
    <location>
        <begin position="723"/>
        <end position="748"/>
    </location>
</feature>
<evidence type="ECO:0000313" key="11">
    <source>
        <dbReference type="EMBL" id="KAF2124413.1"/>
    </source>
</evidence>
<feature type="compositionally biased region" description="Basic residues" evidence="10">
    <location>
        <begin position="188"/>
        <end position="199"/>
    </location>
</feature>
<protein>
    <recommendedName>
        <fullName evidence="8 9">Structure-specific endonuclease subunit SLX4</fullName>
    </recommendedName>
</protein>
<feature type="region of interest" description="Disordered" evidence="10">
    <location>
        <begin position="368"/>
        <end position="489"/>
    </location>
</feature>
<dbReference type="EMBL" id="ML977519">
    <property type="protein sequence ID" value="KAF2124413.1"/>
    <property type="molecule type" value="Genomic_DNA"/>
</dbReference>
<comment type="similarity">
    <text evidence="2 9">Belongs to the SLX4 family.</text>
</comment>
<dbReference type="GO" id="GO:0006310">
    <property type="term" value="P:DNA recombination"/>
    <property type="evidence" value="ECO:0007669"/>
    <property type="project" value="UniProtKB-UniRule"/>
</dbReference>
<evidence type="ECO:0000256" key="1">
    <source>
        <dbReference type="ARBA" id="ARBA00004123"/>
    </source>
</evidence>
<feature type="region of interest" description="Disordered" evidence="10">
    <location>
        <begin position="86"/>
        <end position="328"/>
    </location>
</feature>
<feature type="compositionally biased region" description="Basic and acidic residues" evidence="10">
    <location>
        <begin position="200"/>
        <end position="210"/>
    </location>
</feature>
<evidence type="ECO:0000256" key="7">
    <source>
        <dbReference type="ARBA" id="ARBA00023242"/>
    </source>
</evidence>
<evidence type="ECO:0000256" key="4">
    <source>
        <dbReference type="ARBA" id="ARBA00022763"/>
    </source>
</evidence>
<comment type="PTM">
    <text evidence="9">Phosphorylated in response to DNA damage.</text>
</comment>
<keyword evidence="7 9" id="KW-0539">Nucleus</keyword>
<keyword evidence="4 9" id="KW-0227">DNA damage</keyword>
<dbReference type="OrthoDB" id="5349119at2759"/>
<sequence length="992" mass="107978">MAGAEFNIVILSSSPPAPELYSPQDAPPSSQRVAMRAYSPFSPSPPTSPKRYLNGALVSGSKAVVVPPTTARGFATVGSLMRSEHFAQPMDDDSTDAQLVQSRRGSLEDMVEAPPAKKPRKRVTKASVAVEGEPKSKPPPKTRKAKVNTDDHELRAAPTKSSYFATADAETTLDAPNEVPTTAPKLTKAGKPRKPRTKKEKVEGVTDLKPKRTRVTKPKVAKATGKTQRGNVRIVSAHFPDKDEHNDTTAEGLADKHVADNEPSSIWDLPSSPRLRKQASSKPPSGPLTEGLDLDEAVARRRDWTPPRDTNTTDFSTPFTDSTGKENRPLVMDASASFGSMLTSFAYAQSPSAKPKVTTTKTMIDVVGSIKRRRAEPVSVPSHSRNSSPEKGKAPKKKPRTITDIVTEQYASKDPATDPSTVTSEFFPSRTTTTTKKVPLNDTTSIDPEAPSKKPPRKRATSKTTAEKAEPKAKAKRAPAKSKAKPKPVAEKLLSPASAVLRMDTQSILFGTSSQLAIEESPTTVRQIQQAMRESEHDADLLSDIFSQAPPRWPKLGKVIGQSNLWEASARDVEGGLLEQMEDVYIPEPDRTQDIALLMDGAHDEPDAAPEFVDIDDLEPPLDVIISSNPPTPLHVSQHVSPTMATPVNHANADNYTFKNIDDFEQEPPPSNQNAKSQDSFADIDDFNFPPSAQLRVSPLPKAVAPALATSNGSPKKRRGKPPKSMSAVPTVTASSASASKQSTSKPAVSRVKAKKSPPRSPATPPKSTGRFIDIEEILDSEDEALEILSPTPPRIHSSPDIPLALTPRPPSFAISTPPLPSTASIGIATPTTTDGVTRVHRIPAPHLEYTHIKPHLFAQITAHVRSMTPTTDPKKPNWHEKILMYDPIVLEDFTAYLNMYTSIRLYRRATQKQVKEWNKFQKNRAEKDVSVDLVDGGGDAVFSMDGDLQDVLAVERELEAIVVRDWCESQSVCAIWSKEGRKKGSARKGFY</sequence>
<dbReference type="GO" id="GO:0017108">
    <property type="term" value="F:5'-flap endonuclease activity"/>
    <property type="evidence" value="ECO:0007669"/>
    <property type="project" value="InterPro"/>
</dbReference>
<feature type="compositionally biased region" description="Basic residues" evidence="10">
    <location>
        <begin position="474"/>
        <end position="486"/>
    </location>
</feature>
<dbReference type="InterPro" id="IPR018574">
    <property type="entry name" value="Structure-sp_endonuc_su_Slx4"/>
</dbReference>
<feature type="compositionally biased region" description="Polar residues" evidence="10">
    <location>
        <begin position="418"/>
        <end position="446"/>
    </location>
</feature>
<keyword evidence="3 9" id="KW-0597">Phosphoprotein</keyword>
<evidence type="ECO:0000256" key="10">
    <source>
        <dbReference type="SAM" id="MobiDB-lite"/>
    </source>
</evidence>
<feature type="compositionally biased region" description="Basic residues" evidence="10">
    <location>
        <begin position="211"/>
        <end position="220"/>
    </location>
</feature>
<evidence type="ECO:0000256" key="2">
    <source>
        <dbReference type="ARBA" id="ARBA00006661"/>
    </source>
</evidence>
<evidence type="ECO:0000256" key="9">
    <source>
        <dbReference type="HAMAP-Rule" id="MF_03110"/>
    </source>
</evidence>
<evidence type="ECO:0000313" key="12">
    <source>
        <dbReference type="Proteomes" id="UP000799771"/>
    </source>
</evidence>
<feature type="region of interest" description="Disordered" evidence="10">
    <location>
        <begin position="14"/>
        <end position="50"/>
    </location>
</feature>
<feature type="compositionally biased region" description="Basic and acidic residues" evidence="10">
    <location>
        <begin position="239"/>
        <end position="260"/>
    </location>
</feature>